<name>A0A1T3CK45_9HYPO</name>
<dbReference type="OrthoDB" id="5100034at2759"/>
<evidence type="ECO:0000313" key="2">
    <source>
        <dbReference type="Proteomes" id="UP000191004"/>
    </source>
</evidence>
<dbReference type="EMBL" id="LVVK01000015">
    <property type="protein sequence ID" value="OPB41473.1"/>
    <property type="molecule type" value="Genomic_DNA"/>
</dbReference>
<sequence>MATTKPKEKWEEHSTSVVRLTFLPDHRDKIGVSEQWHQAMDLLKQQPNFSFVAKGESIDDELDIILFIAWGATAPAKPAASFLSGDLDCIFSPLDTFVVKKPYLMCNLYHMGWGNDQSSLWDTREMGFDFISEFMIIRGPAQATEQALKDIKLRIDGYNDARNLALDCFDCYWDWLLMHAFYARVGEDCEKRPDTASFLLDIAWKGRDERREYQDPTIVDRTLPPQTERFYPRDFWQKTVVERLESVGATTSSWTYHKARVVRDSEGYEVVGRDMR</sequence>
<proteinExistence type="predicted"/>
<keyword evidence="2" id="KW-1185">Reference proteome</keyword>
<dbReference type="Proteomes" id="UP000191004">
    <property type="component" value="Unassembled WGS sequence"/>
</dbReference>
<accession>A0A1T3CK45</accession>
<protein>
    <submittedName>
        <fullName evidence="1">Uncharacterized protein</fullName>
    </submittedName>
</protein>
<organism evidence="1 2">
    <name type="scientific">Trichoderma guizhouense</name>
    <dbReference type="NCBI Taxonomy" id="1491466"/>
    <lineage>
        <taxon>Eukaryota</taxon>
        <taxon>Fungi</taxon>
        <taxon>Dikarya</taxon>
        <taxon>Ascomycota</taxon>
        <taxon>Pezizomycotina</taxon>
        <taxon>Sordariomycetes</taxon>
        <taxon>Hypocreomycetidae</taxon>
        <taxon>Hypocreales</taxon>
        <taxon>Hypocreaceae</taxon>
        <taxon>Trichoderma</taxon>
    </lineage>
</organism>
<comment type="caution">
    <text evidence="1">The sequence shown here is derived from an EMBL/GenBank/DDBJ whole genome shotgun (WGS) entry which is preliminary data.</text>
</comment>
<reference evidence="1 2" key="1">
    <citation type="submission" date="2016-04" db="EMBL/GenBank/DDBJ databases">
        <title>Multiple horizontal gene transfer events from other fungi enriched the ability of the initially mycotrophic fungus Trichoderma (Ascomycota) to feed on dead plant biomass.</title>
        <authorList>
            <person name="Atanasova L."/>
            <person name="Chenthamara K."/>
            <person name="Zhang J."/>
            <person name="Grujic M."/>
            <person name="Henrissat B."/>
            <person name="Kuo A."/>
            <person name="Aertz A."/>
            <person name="Salamov A."/>
            <person name="Lipzen A."/>
            <person name="Labutti K."/>
            <person name="Barry K."/>
            <person name="Miao Y."/>
            <person name="Rahimi M.J."/>
            <person name="Shen Q."/>
            <person name="Grigoriev I.V."/>
            <person name="Kubicek C.P."/>
            <person name="Druzhinina I.S."/>
        </authorList>
    </citation>
    <scope>NUCLEOTIDE SEQUENCE [LARGE SCALE GENOMIC DNA]</scope>
    <source>
        <strain evidence="1 2">NJAU 4742</strain>
    </source>
</reference>
<dbReference type="AlphaFoldDB" id="A0A1T3CK45"/>
<evidence type="ECO:0000313" key="1">
    <source>
        <dbReference type="EMBL" id="OPB41473.1"/>
    </source>
</evidence>
<gene>
    <name evidence="1" type="ORF">A0O28_0081930</name>
</gene>